<dbReference type="PANTHER" id="PTHR46599">
    <property type="entry name" value="PIGGYBAC TRANSPOSABLE ELEMENT-DERIVED PROTEIN 4"/>
    <property type="match status" value="1"/>
</dbReference>
<comment type="caution">
    <text evidence="2">The sequence shown here is derived from an EMBL/GenBank/DDBJ whole genome shotgun (WGS) entry which is preliminary data.</text>
</comment>
<name>A0AAQ4EKN4_AMBAM</name>
<gene>
    <name evidence="2" type="ORF">V5799_031297</name>
</gene>
<dbReference type="EMBL" id="JARKHS020014230">
    <property type="protein sequence ID" value="KAK8775359.1"/>
    <property type="molecule type" value="Genomic_DNA"/>
</dbReference>
<protein>
    <recommendedName>
        <fullName evidence="1">PiggyBac transposable element-derived protein domain-containing protein</fullName>
    </recommendedName>
</protein>
<dbReference type="InterPro" id="IPR036397">
    <property type="entry name" value="RNaseH_sf"/>
</dbReference>
<accession>A0AAQ4EKN4</accession>
<reference evidence="2 3" key="1">
    <citation type="journal article" date="2023" name="Arcadia Sci">
        <title>De novo assembly of a long-read Amblyomma americanum tick genome.</title>
        <authorList>
            <person name="Chou S."/>
            <person name="Poskanzer K.E."/>
            <person name="Rollins M."/>
            <person name="Thuy-Boun P.S."/>
        </authorList>
    </citation>
    <scope>NUCLEOTIDE SEQUENCE [LARGE SCALE GENOMIC DNA]</scope>
    <source>
        <strain evidence="2">F_SG_1</strain>
        <tissue evidence="2">Salivary glands</tissue>
    </source>
</reference>
<proteinExistence type="predicted"/>
<evidence type="ECO:0000313" key="3">
    <source>
        <dbReference type="Proteomes" id="UP001321473"/>
    </source>
</evidence>
<dbReference type="Proteomes" id="UP001321473">
    <property type="component" value="Unassembled WGS sequence"/>
</dbReference>
<dbReference type="Pfam" id="PF13843">
    <property type="entry name" value="DDE_Tnp_1_7"/>
    <property type="match status" value="1"/>
</dbReference>
<dbReference type="InterPro" id="IPR029526">
    <property type="entry name" value="PGBD"/>
</dbReference>
<feature type="domain" description="PiggyBac transposable element-derived protein" evidence="1">
    <location>
        <begin position="114"/>
        <end position="350"/>
    </location>
</feature>
<dbReference type="AlphaFoldDB" id="A0AAQ4EKN4"/>
<evidence type="ECO:0000259" key="1">
    <source>
        <dbReference type="Pfam" id="PF13843"/>
    </source>
</evidence>
<organism evidence="2 3">
    <name type="scientific">Amblyomma americanum</name>
    <name type="common">Lone star tick</name>
    <dbReference type="NCBI Taxonomy" id="6943"/>
    <lineage>
        <taxon>Eukaryota</taxon>
        <taxon>Metazoa</taxon>
        <taxon>Ecdysozoa</taxon>
        <taxon>Arthropoda</taxon>
        <taxon>Chelicerata</taxon>
        <taxon>Arachnida</taxon>
        <taxon>Acari</taxon>
        <taxon>Parasitiformes</taxon>
        <taxon>Ixodida</taxon>
        <taxon>Ixodoidea</taxon>
        <taxon>Ixodidae</taxon>
        <taxon>Amblyomminae</taxon>
        <taxon>Amblyomma</taxon>
    </lineage>
</organism>
<dbReference type="PANTHER" id="PTHR46599:SF3">
    <property type="entry name" value="PIGGYBAC TRANSPOSABLE ELEMENT-DERIVED PROTEIN 4"/>
    <property type="match status" value="1"/>
</dbReference>
<sequence>MSDPKQHDWDEKLSKAERDINNAVNKTSGKTPFEMLYGYQPEFHSTALRRIVGSDEAQWKIPEELRTRVRQRIIAEQEKSKAAYDRRHFPARLYDVGDIVFMTKAPEQTGKPTKAQPTDDKLGKLRPVLDYIIKSIGSAYSPEEGLAVDESLMKFRGRLAYVQFNPSKRARFGVKFYKLCESARGYCLNFSVYTGKCEQTTATIGMLCSEAVVINLVGDRLTDGHTIYVDNWYSSPLLFLHINQAGSNAVGTVRVHRKNMPKELKKMKLKKGECKAFFSHGIMALTWQDKKPVNMLSTCHNTASVTDTGKKNRQSGLPVLKPQVVQDYNRGMGGVDREDQQLASFPIMRRMLQGMADKAKRTRRAVANCLKKPQRRTKNLNDLTVEKLADIEKGVRGGAVKDILERLAVGDDVSDFSDLSDSDEEE</sequence>
<dbReference type="Gene3D" id="3.30.420.10">
    <property type="entry name" value="Ribonuclease H-like superfamily/Ribonuclease H"/>
    <property type="match status" value="1"/>
</dbReference>
<evidence type="ECO:0000313" key="2">
    <source>
        <dbReference type="EMBL" id="KAK8775359.1"/>
    </source>
</evidence>
<keyword evidence="3" id="KW-1185">Reference proteome</keyword>
<dbReference type="GO" id="GO:0003676">
    <property type="term" value="F:nucleic acid binding"/>
    <property type="evidence" value="ECO:0007669"/>
    <property type="project" value="InterPro"/>
</dbReference>